<proteinExistence type="predicted"/>
<keyword evidence="3" id="KW-1185">Reference proteome</keyword>
<dbReference type="HOGENOM" id="CLU_493495_0_0_1"/>
<evidence type="ECO:0000256" key="1">
    <source>
        <dbReference type="SAM" id="MobiDB-lite"/>
    </source>
</evidence>
<dbReference type="OrthoDB" id="2690792at2759"/>
<feature type="region of interest" description="Disordered" evidence="1">
    <location>
        <begin position="384"/>
        <end position="410"/>
    </location>
</feature>
<dbReference type="Proteomes" id="UP000015241">
    <property type="component" value="Unassembled WGS sequence"/>
</dbReference>
<evidence type="ECO:0000313" key="2">
    <source>
        <dbReference type="EMBL" id="EPS95021.1"/>
    </source>
</evidence>
<name>S8DNR2_FOMSC</name>
<reference evidence="2 3" key="1">
    <citation type="journal article" date="2012" name="Science">
        <title>The Paleozoic origin of enzymatic lignin decomposition reconstructed from 31 fungal genomes.</title>
        <authorList>
            <person name="Floudas D."/>
            <person name="Binder M."/>
            <person name="Riley R."/>
            <person name="Barry K."/>
            <person name="Blanchette R.A."/>
            <person name="Henrissat B."/>
            <person name="Martinez A.T."/>
            <person name="Otillar R."/>
            <person name="Spatafora J.W."/>
            <person name="Yadav J.S."/>
            <person name="Aerts A."/>
            <person name="Benoit I."/>
            <person name="Boyd A."/>
            <person name="Carlson A."/>
            <person name="Copeland A."/>
            <person name="Coutinho P.M."/>
            <person name="de Vries R.P."/>
            <person name="Ferreira P."/>
            <person name="Findley K."/>
            <person name="Foster B."/>
            <person name="Gaskell J."/>
            <person name="Glotzer D."/>
            <person name="Gorecki P."/>
            <person name="Heitman J."/>
            <person name="Hesse C."/>
            <person name="Hori C."/>
            <person name="Igarashi K."/>
            <person name="Jurgens J.A."/>
            <person name="Kallen N."/>
            <person name="Kersten P."/>
            <person name="Kohler A."/>
            <person name="Kuees U."/>
            <person name="Kumar T.K.A."/>
            <person name="Kuo A."/>
            <person name="LaButti K."/>
            <person name="Larrondo L.F."/>
            <person name="Lindquist E."/>
            <person name="Ling A."/>
            <person name="Lombard V."/>
            <person name="Lucas S."/>
            <person name="Lundell T."/>
            <person name="Martin R."/>
            <person name="McLaughlin D.J."/>
            <person name="Morgenstern I."/>
            <person name="Morin E."/>
            <person name="Murat C."/>
            <person name="Nagy L.G."/>
            <person name="Nolan M."/>
            <person name="Ohm R.A."/>
            <person name="Patyshakuliyeva A."/>
            <person name="Rokas A."/>
            <person name="Ruiz-Duenas F.J."/>
            <person name="Sabat G."/>
            <person name="Salamov A."/>
            <person name="Samejima M."/>
            <person name="Schmutz J."/>
            <person name="Slot J.C."/>
            <person name="St John F."/>
            <person name="Stenlid J."/>
            <person name="Sun H."/>
            <person name="Sun S."/>
            <person name="Syed K."/>
            <person name="Tsang A."/>
            <person name="Wiebenga A."/>
            <person name="Young D."/>
            <person name="Pisabarro A."/>
            <person name="Eastwood D.C."/>
            <person name="Martin F."/>
            <person name="Cullen D."/>
            <person name="Grigoriev I.V."/>
            <person name="Hibbett D.S."/>
        </authorList>
    </citation>
    <scope>NUCLEOTIDE SEQUENCE</scope>
    <source>
        <strain evidence="3">FP-58527</strain>
    </source>
</reference>
<gene>
    <name evidence="2" type="ORF">FOMPIDRAFT_1019697</name>
</gene>
<dbReference type="InParanoid" id="S8DNR2"/>
<organism evidence="2 3">
    <name type="scientific">Fomitopsis schrenkii</name>
    <name type="common">Brown rot fungus</name>
    <dbReference type="NCBI Taxonomy" id="2126942"/>
    <lineage>
        <taxon>Eukaryota</taxon>
        <taxon>Fungi</taxon>
        <taxon>Dikarya</taxon>
        <taxon>Basidiomycota</taxon>
        <taxon>Agaricomycotina</taxon>
        <taxon>Agaricomycetes</taxon>
        <taxon>Polyporales</taxon>
        <taxon>Fomitopsis</taxon>
    </lineage>
</organism>
<sequence>MYSTLRVSDCTVNVPGLRSIKNHIMRNSELGSNPQSSARVASAALGFLLANARNDNRHHLAEQNDFHPDYQNVRRSWSDKLENWNFRQDVMHLGHDAFTMLDRINGGVSVTMTIAGGLPPGTRLEPQNLKVDVYLPPGLFDELPELQPALARIVQAFVENIGVPAAAQFLRCANTNNWSLASGDVRLNRPQDVLPIFPGDNGRCSSYTFWGRPVGELNTLLAEVGAASGGRRDSSAACCALCGCGARADNGSDSCRCASTITQLSDEVDRLQVDNQRMQAIVDSQHTEITVMRAAEKLRKDSKEVRYVYGPGTITPPVRAMPNLADTSIPVASKASTASHPTAPPASLNASPLLAKSLRSATARGFTKAGMPTSGGAFEQVFTPESSVGKGKGCAKDSVPASPAHTPDGVAYMSRGRGESTPMIPKLGSAFNTPVKSASRFKLSSSVHHLSPVSMSSESSVSPSSCPTLPSPVAERLATDRRHLIDGFGPCSARYLIEIGQPKFAHDTLDFIFKEFVYYVWPDQLKSRLSISTEQSEDLAKAMRADKREEERAAGVS</sequence>
<evidence type="ECO:0000313" key="3">
    <source>
        <dbReference type="Proteomes" id="UP000015241"/>
    </source>
</evidence>
<accession>S8DNR2</accession>
<protein>
    <submittedName>
        <fullName evidence="2">Uncharacterized protein</fullName>
    </submittedName>
</protein>
<dbReference type="AlphaFoldDB" id="S8DNR2"/>
<dbReference type="EMBL" id="KE504217">
    <property type="protein sequence ID" value="EPS95021.1"/>
    <property type="molecule type" value="Genomic_DNA"/>
</dbReference>